<evidence type="ECO:0000313" key="3">
    <source>
        <dbReference type="Proteomes" id="UP000886998"/>
    </source>
</evidence>
<dbReference type="FunFam" id="1.20.1250.20:FF:000413">
    <property type="entry name" value="Karmoisin, isoform B"/>
    <property type="match status" value="1"/>
</dbReference>
<keyword evidence="1" id="KW-0472">Membrane</keyword>
<dbReference type="InterPro" id="IPR011701">
    <property type="entry name" value="MFS"/>
</dbReference>
<dbReference type="OrthoDB" id="6499973at2759"/>
<feature type="transmembrane region" description="Helical" evidence="1">
    <location>
        <begin position="447"/>
        <end position="470"/>
    </location>
</feature>
<feature type="transmembrane region" description="Helical" evidence="1">
    <location>
        <begin position="231"/>
        <end position="255"/>
    </location>
</feature>
<keyword evidence="1" id="KW-0812">Transmembrane</keyword>
<gene>
    <name evidence="2" type="primary">Slc16a10</name>
    <name evidence="2" type="ORF">TNIN_48021</name>
</gene>
<feature type="transmembrane region" description="Helical" evidence="1">
    <location>
        <begin position="482"/>
        <end position="504"/>
    </location>
</feature>
<feature type="transmembrane region" description="Helical" evidence="1">
    <location>
        <begin position="421"/>
        <end position="441"/>
    </location>
</feature>
<dbReference type="InterPro" id="IPR050327">
    <property type="entry name" value="Proton-linked_MCT"/>
</dbReference>
<comment type="caution">
    <text evidence="2">The sequence shown here is derived from an EMBL/GenBank/DDBJ whole genome shotgun (WGS) entry which is preliminary data.</text>
</comment>
<dbReference type="GO" id="GO:0022857">
    <property type="term" value="F:transmembrane transporter activity"/>
    <property type="evidence" value="ECO:0007669"/>
    <property type="project" value="InterPro"/>
</dbReference>
<feature type="transmembrane region" description="Helical" evidence="1">
    <location>
        <begin position="357"/>
        <end position="377"/>
    </location>
</feature>
<name>A0A8X6MBJ8_9ARAC</name>
<dbReference type="PANTHER" id="PTHR11360">
    <property type="entry name" value="MONOCARBOXYLATE TRANSPORTER"/>
    <property type="match status" value="1"/>
</dbReference>
<feature type="transmembrane region" description="Helical" evidence="1">
    <location>
        <begin position="132"/>
        <end position="159"/>
    </location>
</feature>
<keyword evidence="3" id="KW-1185">Reference proteome</keyword>
<dbReference type="Proteomes" id="UP000886998">
    <property type="component" value="Unassembled WGS sequence"/>
</dbReference>
<sequence length="608" mass="66293">MSGNDGWDDSTALIVKTPPTYYTRDEPEKFSIAAVVRNFILLQISEDVRVLLDTGTSVSPSLAKSRIKEVYVNMSVVASAPKSQPTIYLNTMGKSGAKSSPPAKNQLLGDETDNALKLEPTRNRAFEPPDGGWGWIVCLASFWTNGTIFGIMNCFGVLYVKLKDKFGETHEEAAFVTSWVGSVSIGMTFLLSPVASILTDKWGIRTTSFIGGLMATIGMLVSSFVNSLELLYLTYGVLLGSGASLAYTPSLVVLGHYFHRRLGFVNGLVTAGSSVFTMVMPLLLSHLLDTIELSATLQILSLMMASLMLCSLTFRPLIVQHQRITDEVDRASEESLPNQDGCCGSCLDLSIWRNRKYLLWVFAIPTALFGYFVPYVHLVQHVKDILPNANGEILVTCIGLTSGVGRIIFGKLADFPFINRIMLQQVAFLSIGCLTMVLVVARHFVLLVIVCLFLGLFDGCFISLLGPIAFDVVGQKGASQAIGFLLGFCSIPLTVGPPVAGLLYDHMKNYNVAFLAAGVPPIVGALLLCLIHRIRLVPSESIDEETGKSEVKDAVPDLIHSNDILIKTSEKVPLKDSTKEQTKECSVREHSDETTHLCTNHLETQNAI</sequence>
<dbReference type="SUPFAM" id="SSF103473">
    <property type="entry name" value="MFS general substrate transporter"/>
    <property type="match status" value="1"/>
</dbReference>
<accession>A0A8X6MBJ8</accession>
<keyword evidence="1" id="KW-1133">Transmembrane helix</keyword>
<dbReference type="AlphaFoldDB" id="A0A8X6MBJ8"/>
<feature type="transmembrane region" description="Helical" evidence="1">
    <location>
        <begin position="262"/>
        <end position="283"/>
    </location>
</feature>
<dbReference type="EMBL" id="BMAV01025715">
    <property type="protein sequence ID" value="GFS43961.1"/>
    <property type="molecule type" value="Genomic_DNA"/>
</dbReference>
<feature type="transmembrane region" description="Helical" evidence="1">
    <location>
        <begin position="510"/>
        <end position="531"/>
    </location>
</feature>
<dbReference type="InterPro" id="IPR036259">
    <property type="entry name" value="MFS_trans_sf"/>
</dbReference>
<evidence type="ECO:0000313" key="2">
    <source>
        <dbReference type="EMBL" id="GFS43961.1"/>
    </source>
</evidence>
<proteinExistence type="predicted"/>
<protein>
    <submittedName>
        <fullName evidence="2">Monocarboxylate transporter 10</fullName>
    </submittedName>
</protein>
<dbReference type="Pfam" id="PF07690">
    <property type="entry name" value="MFS_1"/>
    <property type="match status" value="1"/>
</dbReference>
<dbReference type="Gene3D" id="1.20.1250.20">
    <property type="entry name" value="MFS general substrate transporter like domains"/>
    <property type="match status" value="2"/>
</dbReference>
<feature type="transmembrane region" description="Helical" evidence="1">
    <location>
        <begin position="295"/>
        <end position="314"/>
    </location>
</feature>
<feature type="transmembrane region" description="Helical" evidence="1">
    <location>
        <begin position="206"/>
        <end position="225"/>
    </location>
</feature>
<dbReference type="PANTHER" id="PTHR11360:SF312">
    <property type="entry name" value="KARMOISIN, ISOFORM B"/>
    <property type="match status" value="1"/>
</dbReference>
<feature type="transmembrane region" description="Helical" evidence="1">
    <location>
        <begin position="179"/>
        <end position="199"/>
    </location>
</feature>
<organism evidence="2 3">
    <name type="scientific">Trichonephila inaurata madagascariensis</name>
    <dbReference type="NCBI Taxonomy" id="2747483"/>
    <lineage>
        <taxon>Eukaryota</taxon>
        <taxon>Metazoa</taxon>
        <taxon>Ecdysozoa</taxon>
        <taxon>Arthropoda</taxon>
        <taxon>Chelicerata</taxon>
        <taxon>Arachnida</taxon>
        <taxon>Araneae</taxon>
        <taxon>Araneomorphae</taxon>
        <taxon>Entelegynae</taxon>
        <taxon>Araneoidea</taxon>
        <taxon>Nephilidae</taxon>
        <taxon>Trichonephila</taxon>
        <taxon>Trichonephila inaurata</taxon>
    </lineage>
</organism>
<reference evidence="2" key="1">
    <citation type="submission" date="2020-08" db="EMBL/GenBank/DDBJ databases">
        <title>Multicomponent nature underlies the extraordinary mechanical properties of spider dragline silk.</title>
        <authorList>
            <person name="Kono N."/>
            <person name="Nakamura H."/>
            <person name="Mori M."/>
            <person name="Yoshida Y."/>
            <person name="Ohtoshi R."/>
            <person name="Malay A.D."/>
            <person name="Moran D.A.P."/>
            <person name="Tomita M."/>
            <person name="Numata K."/>
            <person name="Arakawa K."/>
        </authorList>
    </citation>
    <scope>NUCLEOTIDE SEQUENCE</scope>
</reference>
<evidence type="ECO:0000256" key="1">
    <source>
        <dbReference type="SAM" id="Phobius"/>
    </source>
</evidence>